<keyword evidence="1" id="KW-0560">Oxidoreductase</keyword>
<sequence length="323" mass="36273">MKLSEAKSNNALAGSRLSKTYTPIAIFVGGTSGIGQRTAELLAQYTNGNVHIILVARSRDAAERILEGMVRPLDGRKVLREFIQSDVALMKNVEIAVTDIQRLLQVSGLPQRINFLFLSAGYASLRNRRNDTEEGIDHQLALRYYHRFKVIQETLPLLHAAKDAGEDAKVASCLGAGALWPWVPKNDDFGYKKSKNGPACHAPFVSAVYGDLAIEGFASRNPGIAFTHMNPWFVRTPQFNRTMQLPEAFWLANFINPVLTFIWSFFSMSEEESGEYHLYALLHGEAGPHWRDNRAKEIGLKDNGVEKEAFWNHSLEETRKRLA</sequence>
<comment type="caution">
    <text evidence="2">The sequence shown here is derived from an EMBL/GenBank/DDBJ whole genome shotgun (WGS) entry which is preliminary data.</text>
</comment>
<dbReference type="GO" id="GO:0016491">
    <property type="term" value="F:oxidoreductase activity"/>
    <property type="evidence" value="ECO:0007669"/>
    <property type="project" value="UniProtKB-KW"/>
</dbReference>
<dbReference type="InterPro" id="IPR052228">
    <property type="entry name" value="Sec_Metab_Biosynth_Oxidored"/>
</dbReference>
<dbReference type="Pfam" id="PF00106">
    <property type="entry name" value="adh_short"/>
    <property type="match status" value="1"/>
</dbReference>
<dbReference type="PANTHER" id="PTHR47534:SF3">
    <property type="entry name" value="ALCOHOL DEHYDROGENASE-LIKE C-TERMINAL DOMAIN-CONTAINING PROTEIN"/>
    <property type="match status" value="1"/>
</dbReference>
<evidence type="ECO:0000313" key="2">
    <source>
        <dbReference type="EMBL" id="KAK7056459.1"/>
    </source>
</evidence>
<gene>
    <name evidence="2" type="ORF">VNI00_003014</name>
</gene>
<organism evidence="2 3">
    <name type="scientific">Paramarasmius palmivorus</name>
    <dbReference type="NCBI Taxonomy" id="297713"/>
    <lineage>
        <taxon>Eukaryota</taxon>
        <taxon>Fungi</taxon>
        <taxon>Dikarya</taxon>
        <taxon>Basidiomycota</taxon>
        <taxon>Agaricomycotina</taxon>
        <taxon>Agaricomycetes</taxon>
        <taxon>Agaricomycetidae</taxon>
        <taxon>Agaricales</taxon>
        <taxon>Marasmiineae</taxon>
        <taxon>Marasmiaceae</taxon>
        <taxon>Paramarasmius</taxon>
    </lineage>
</organism>
<protein>
    <recommendedName>
        <fullName evidence="4">NAD(P)-binding protein</fullName>
    </recommendedName>
</protein>
<dbReference type="InterPro" id="IPR002347">
    <property type="entry name" value="SDR_fam"/>
</dbReference>
<evidence type="ECO:0000313" key="3">
    <source>
        <dbReference type="Proteomes" id="UP001383192"/>
    </source>
</evidence>
<dbReference type="Gene3D" id="3.40.50.720">
    <property type="entry name" value="NAD(P)-binding Rossmann-like Domain"/>
    <property type="match status" value="1"/>
</dbReference>
<keyword evidence="3" id="KW-1185">Reference proteome</keyword>
<dbReference type="InterPro" id="IPR036291">
    <property type="entry name" value="NAD(P)-bd_dom_sf"/>
</dbReference>
<dbReference type="EMBL" id="JAYKXP010000007">
    <property type="protein sequence ID" value="KAK7056459.1"/>
    <property type="molecule type" value="Genomic_DNA"/>
</dbReference>
<name>A0AAW0DV40_9AGAR</name>
<dbReference type="PANTHER" id="PTHR47534">
    <property type="entry name" value="YALI0E05731P"/>
    <property type="match status" value="1"/>
</dbReference>
<dbReference type="Proteomes" id="UP001383192">
    <property type="component" value="Unassembled WGS sequence"/>
</dbReference>
<evidence type="ECO:0000256" key="1">
    <source>
        <dbReference type="ARBA" id="ARBA00023002"/>
    </source>
</evidence>
<dbReference type="SUPFAM" id="SSF51735">
    <property type="entry name" value="NAD(P)-binding Rossmann-fold domains"/>
    <property type="match status" value="1"/>
</dbReference>
<proteinExistence type="predicted"/>
<reference evidence="2 3" key="1">
    <citation type="submission" date="2024-01" db="EMBL/GenBank/DDBJ databases">
        <title>A draft genome for a cacao thread blight-causing isolate of Paramarasmius palmivorus.</title>
        <authorList>
            <person name="Baruah I.K."/>
            <person name="Bukari Y."/>
            <person name="Amoako-Attah I."/>
            <person name="Meinhardt L.W."/>
            <person name="Bailey B.A."/>
            <person name="Cohen S.P."/>
        </authorList>
    </citation>
    <scope>NUCLEOTIDE SEQUENCE [LARGE SCALE GENOMIC DNA]</scope>
    <source>
        <strain evidence="2 3">GH-12</strain>
    </source>
</reference>
<accession>A0AAW0DV40</accession>
<dbReference type="AlphaFoldDB" id="A0AAW0DV40"/>
<evidence type="ECO:0008006" key="4">
    <source>
        <dbReference type="Google" id="ProtNLM"/>
    </source>
</evidence>